<organism evidence="6 7">
    <name type="scientific">Halorubrum yunnanense</name>
    <dbReference type="NCBI Taxonomy" id="1526162"/>
    <lineage>
        <taxon>Archaea</taxon>
        <taxon>Methanobacteriati</taxon>
        <taxon>Methanobacteriota</taxon>
        <taxon>Stenosarchaea group</taxon>
        <taxon>Halobacteria</taxon>
        <taxon>Halobacteriales</taxon>
        <taxon>Haloferacaceae</taxon>
        <taxon>Halorubrum</taxon>
    </lineage>
</organism>
<dbReference type="GO" id="GO:0032259">
    <property type="term" value="P:methylation"/>
    <property type="evidence" value="ECO:0007669"/>
    <property type="project" value="UniProtKB-KW"/>
</dbReference>
<dbReference type="Pfam" id="PF01555">
    <property type="entry name" value="N6_N4_Mtase"/>
    <property type="match status" value="1"/>
</dbReference>
<comment type="similarity">
    <text evidence="1">Belongs to the N(4)/N(6)-methyltransferase family.</text>
</comment>
<keyword evidence="2 6" id="KW-0489">Methyltransferase</keyword>
<evidence type="ECO:0000256" key="2">
    <source>
        <dbReference type="ARBA" id="ARBA00022603"/>
    </source>
</evidence>
<dbReference type="EMBL" id="JBHSZZ010000084">
    <property type="protein sequence ID" value="MFC7188280.1"/>
    <property type="molecule type" value="Genomic_DNA"/>
</dbReference>
<dbReference type="InterPro" id="IPR002052">
    <property type="entry name" value="DNA_methylase_N6_adenine_CS"/>
</dbReference>
<dbReference type="PROSITE" id="PS00092">
    <property type="entry name" value="N6_MTASE"/>
    <property type="match status" value="1"/>
</dbReference>
<keyword evidence="7" id="KW-1185">Reference proteome</keyword>
<sequence>MSESPITADITYELCDMTEWDNVNADIAITDPPFGLEFDGKASNYNRDTSRVVDGYVEWESDTYGGKISSLLDVLARNTHSEGQGIVFSGKDNSHLVHQAVIDRPEWTLEGKLYWAYNFAPYCKLRPAHNVYELYWIVKGNDWYYSNECSYEHCQSGEANLSTLQIKRNYLKEMPKYPTRLPPKLVKVLLEHFTREGDTVFDPLAGSGAVGVVSAQQNREAVMGDLNEEAKRVFNETLESLAE</sequence>
<gene>
    <name evidence="6" type="ORF">ACFQMK_15665</name>
</gene>
<dbReference type="GO" id="GO:0008168">
    <property type="term" value="F:methyltransferase activity"/>
    <property type="evidence" value="ECO:0007669"/>
    <property type="project" value="UniProtKB-KW"/>
</dbReference>
<evidence type="ECO:0000259" key="5">
    <source>
        <dbReference type="Pfam" id="PF01555"/>
    </source>
</evidence>
<dbReference type="InterPro" id="IPR002941">
    <property type="entry name" value="DNA_methylase_N4/N6"/>
</dbReference>
<evidence type="ECO:0000313" key="7">
    <source>
        <dbReference type="Proteomes" id="UP001596390"/>
    </source>
</evidence>
<reference evidence="6 7" key="1">
    <citation type="journal article" date="2019" name="Int. J. Syst. Evol. Microbiol.">
        <title>The Global Catalogue of Microorganisms (GCM) 10K type strain sequencing project: providing services to taxonomists for standard genome sequencing and annotation.</title>
        <authorList>
            <consortium name="The Broad Institute Genomics Platform"/>
            <consortium name="The Broad Institute Genome Sequencing Center for Infectious Disease"/>
            <person name="Wu L."/>
            <person name="Ma J."/>
        </authorList>
    </citation>
    <scope>NUCLEOTIDE SEQUENCE [LARGE SCALE GENOMIC DNA]</scope>
    <source>
        <strain evidence="6 7">Q85</strain>
    </source>
</reference>
<accession>A0ABD5YPG2</accession>
<dbReference type="InterPro" id="IPR029063">
    <property type="entry name" value="SAM-dependent_MTases_sf"/>
</dbReference>
<keyword evidence="4" id="KW-0949">S-adenosyl-L-methionine</keyword>
<evidence type="ECO:0000256" key="3">
    <source>
        <dbReference type="ARBA" id="ARBA00022679"/>
    </source>
</evidence>
<dbReference type="RefSeq" id="WP_267665717.1">
    <property type="nucleotide sequence ID" value="NZ_JAODIX010000084.1"/>
</dbReference>
<dbReference type="Proteomes" id="UP001596390">
    <property type="component" value="Unassembled WGS sequence"/>
</dbReference>
<name>A0ABD5YPG2_9EURY</name>
<evidence type="ECO:0000313" key="6">
    <source>
        <dbReference type="EMBL" id="MFC7188280.1"/>
    </source>
</evidence>
<feature type="domain" description="DNA methylase N-4/N-6" evidence="5">
    <location>
        <begin position="26"/>
        <end position="235"/>
    </location>
</feature>
<comment type="caution">
    <text evidence="6">The sequence shown here is derived from an EMBL/GenBank/DDBJ whole genome shotgun (WGS) entry which is preliminary data.</text>
</comment>
<dbReference type="AlphaFoldDB" id="A0ABD5YPG2"/>
<keyword evidence="3" id="KW-0808">Transferase</keyword>
<protein>
    <submittedName>
        <fullName evidence="6">DNA methyltransferase</fullName>
    </submittedName>
</protein>
<evidence type="ECO:0000256" key="4">
    <source>
        <dbReference type="ARBA" id="ARBA00022691"/>
    </source>
</evidence>
<proteinExistence type="inferred from homology"/>
<evidence type="ECO:0000256" key="1">
    <source>
        <dbReference type="ARBA" id="ARBA00006594"/>
    </source>
</evidence>
<dbReference type="PRINTS" id="PR00506">
    <property type="entry name" value="D21N6MTFRASE"/>
</dbReference>
<dbReference type="SUPFAM" id="SSF53335">
    <property type="entry name" value="S-adenosyl-L-methionine-dependent methyltransferases"/>
    <property type="match status" value="1"/>
</dbReference>
<dbReference type="Gene3D" id="3.40.50.150">
    <property type="entry name" value="Vaccinia Virus protein VP39"/>
    <property type="match status" value="1"/>
</dbReference>
<dbReference type="InterPro" id="IPR002295">
    <property type="entry name" value="N4/N6-MTase_EcoPI_Mod-like"/>
</dbReference>